<proteinExistence type="predicted"/>
<evidence type="ECO:0000313" key="2">
    <source>
        <dbReference type="Proteomes" id="UP000177507"/>
    </source>
</evidence>
<name>A0A1F8EY91_9BACT</name>
<gene>
    <name evidence="1" type="ORF">A2831_02990</name>
</gene>
<reference evidence="1 2" key="1">
    <citation type="journal article" date="2016" name="Nat. Commun.">
        <title>Thousands of microbial genomes shed light on interconnected biogeochemical processes in an aquifer system.</title>
        <authorList>
            <person name="Anantharaman K."/>
            <person name="Brown C.T."/>
            <person name="Hug L.A."/>
            <person name="Sharon I."/>
            <person name="Castelle C.J."/>
            <person name="Probst A.J."/>
            <person name="Thomas B.C."/>
            <person name="Singh A."/>
            <person name="Wilkins M.J."/>
            <person name="Karaoz U."/>
            <person name="Brodie E.L."/>
            <person name="Williams K.H."/>
            <person name="Hubbard S.S."/>
            <person name="Banfield J.F."/>
        </authorList>
    </citation>
    <scope>NUCLEOTIDE SEQUENCE [LARGE SCALE GENOMIC DNA]</scope>
</reference>
<dbReference type="STRING" id="1802668.A2831_02990"/>
<comment type="caution">
    <text evidence="1">The sequence shown here is derived from an EMBL/GenBank/DDBJ whole genome shotgun (WGS) entry which is preliminary data.</text>
</comment>
<dbReference type="EMBL" id="MGJI01000001">
    <property type="protein sequence ID" value="OGN05833.1"/>
    <property type="molecule type" value="Genomic_DNA"/>
</dbReference>
<dbReference type="AlphaFoldDB" id="A0A1F8EY91"/>
<accession>A0A1F8EY91</accession>
<dbReference type="Proteomes" id="UP000177507">
    <property type="component" value="Unassembled WGS sequence"/>
</dbReference>
<sequence length="225" mass="26934">MHHELKQKAIELRMSRHLSYSAILAQIPVAKSTLSEWLKNYPLSKDRILELKRLAWKKNEIKIELFRETMRAKREEKDKKIYTEYLFKFRRVSEKSLFFSGLMLYLAEGSKTDKYTLKVTNTDPRVCRFFIFWLEKFYNTPKEKIRAQLQLYPTMDVEGEARFWESELELKKSQFYKTFMRELRPASFSYKGSSRHGICSVIFSNTETKGRVMMAIKAYLDTILK</sequence>
<organism evidence="1 2">
    <name type="scientific">Candidatus Yanofskybacteria bacterium RIFCSPHIGHO2_01_FULL_44_17</name>
    <dbReference type="NCBI Taxonomy" id="1802668"/>
    <lineage>
        <taxon>Bacteria</taxon>
        <taxon>Candidatus Yanofskyibacteriota</taxon>
    </lineage>
</organism>
<evidence type="ECO:0000313" key="1">
    <source>
        <dbReference type="EMBL" id="OGN05833.1"/>
    </source>
</evidence>
<protein>
    <submittedName>
        <fullName evidence="1">Uncharacterized protein</fullName>
    </submittedName>
</protein>